<comment type="subcellular location">
    <subcellularLocation>
        <location evidence="1">Cell envelope</location>
    </subcellularLocation>
</comment>
<dbReference type="PROSITE" id="PS51352">
    <property type="entry name" value="THIOREDOXIN_2"/>
    <property type="match status" value="1"/>
</dbReference>
<dbReference type="EMBL" id="SNYV01000016">
    <property type="protein sequence ID" value="TDQ75933.1"/>
    <property type="molecule type" value="Genomic_DNA"/>
</dbReference>
<dbReference type="Gene3D" id="3.40.30.10">
    <property type="entry name" value="Glutaredoxin"/>
    <property type="match status" value="1"/>
</dbReference>
<dbReference type="InterPro" id="IPR000866">
    <property type="entry name" value="AhpC/TSA"/>
</dbReference>
<organism evidence="7 8">
    <name type="scientific">Sphingobacterium yanglingense</name>
    <dbReference type="NCBI Taxonomy" id="1437280"/>
    <lineage>
        <taxon>Bacteria</taxon>
        <taxon>Pseudomonadati</taxon>
        <taxon>Bacteroidota</taxon>
        <taxon>Sphingobacteriia</taxon>
        <taxon>Sphingobacteriales</taxon>
        <taxon>Sphingobacteriaceae</taxon>
        <taxon>Sphingobacterium</taxon>
    </lineage>
</organism>
<dbReference type="GO" id="GO:0016491">
    <property type="term" value="F:oxidoreductase activity"/>
    <property type="evidence" value="ECO:0007669"/>
    <property type="project" value="InterPro"/>
</dbReference>
<dbReference type="Proteomes" id="UP000295292">
    <property type="component" value="Unassembled WGS sequence"/>
</dbReference>
<comment type="caution">
    <text evidence="7">The sequence shown here is derived from an EMBL/GenBank/DDBJ whole genome shotgun (WGS) entry which is preliminary data.</text>
</comment>
<evidence type="ECO:0000259" key="6">
    <source>
        <dbReference type="PROSITE" id="PS51352"/>
    </source>
</evidence>
<feature type="chain" id="PRO_5020728259" evidence="5">
    <location>
        <begin position="21"/>
        <end position="376"/>
    </location>
</feature>
<dbReference type="InterPro" id="IPR050553">
    <property type="entry name" value="Thioredoxin_ResA/DsbE_sf"/>
</dbReference>
<keyword evidence="5" id="KW-0732">Signal</keyword>
<evidence type="ECO:0000256" key="2">
    <source>
        <dbReference type="ARBA" id="ARBA00022748"/>
    </source>
</evidence>
<dbReference type="InterPro" id="IPR025380">
    <property type="entry name" value="DUF4369"/>
</dbReference>
<keyword evidence="8" id="KW-1185">Reference proteome</keyword>
<dbReference type="InterPro" id="IPR013766">
    <property type="entry name" value="Thioredoxin_domain"/>
</dbReference>
<dbReference type="PANTHER" id="PTHR42852">
    <property type="entry name" value="THIOL:DISULFIDE INTERCHANGE PROTEIN DSBE"/>
    <property type="match status" value="1"/>
</dbReference>
<protein>
    <submittedName>
        <fullName evidence="7">Peroxiredoxin</fullName>
    </submittedName>
</protein>
<dbReference type="AlphaFoldDB" id="A0A4R6WDP6"/>
<dbReference type="GO" id="GO:0017004">
    <property type="term" value="P:cytochrome complex assembly"/>
    <property type="evidence" value="ECO:0007669"/>
    <property type="project" value="UniProtKB-KW"/>
</dbReference>
<evidence type="ECO:0000256" key="3">
    <source>
        <dbReference type="ARBA" id="ARBA00023157"/>
    </source>
</evidence>
<feature type="domain" description="Thioredoxin" evidence="6">
    <location>
        <begin position="235"/>
        <end position="376"/>
    </location>
</feature>
<dbReference type="Pfam" id="PF00578">
    <property type="entry name" value="AhpC-TSA"/>
    <property type="match status" value="1"/>
</dbReference>
<feature type="signal peptide" evidence="5">
    <location>
        <begin position="1"/>
        <end position="20"/>
    </location>
</feature>
<keyword evidence="2" id="KW-0201">Cytochrome c-type biogenesis</keyword>
<accession>A0A4R6WDP6</accession>
<reference evidence="7 8" key="1">
    <citation type="submission" date="2019-03" db="EMBL/GenBank/DDBJ databases">
        <title>Genomic Encyclopedia of Archaeal and Bacterial Type Strains, Phase II (KMG-II): from individual species to whole genera.</title>
        <authorList>
            <person name="Goeker M."/>
        </authorList>
    </citation>
    <scope>NUCLEOTIDE SEQUENCE [LARGE SCALE GENOMIC DNA]</scope>
    <source>
        <strain evidence="7 8">DSM 28353</strain>
    </source>
</reference>
<keyword evidence="4" id="KW-0676">Redox-active center</keyword>
<dbReference type="InterPro" id="IPR017937">
    <property type="entry name" value="Thioredoxin_CS"/>
</dbReference>
<dbReference type="CDD" id="cd02966">
    <property type="entry name" value="TlpA_like_family"/>
    <property type="match status" value="1"/>
</dbReference>
<dbReference type="Pfam" id="PF14289">
    <property type="entry name" value="DUF4369"/>
    <property type="match status" value="1"/>
</dbReference>
<proteinExistence type="predicted"/>
<dbReference type="PROSITE" id="PS00194">
    <property type="entry name" value="THIOREDOXIN_1"/>
    <property type="match status" value="1"/>
</dbReference>
<evidence type="ECO:0000256" key="4">
    <source>
        <dbReference type="ARBA" id="ARBA00023284"/>
    </source>
</evidence>
<dbReference type="InterPro" id="IPR036249">
    <property type="entry name" value="Thioredoxin-like_sf"/>
</dbReference>
<dbReference type="GO" id="GO:0016209">
    <property type="term" value="F:antioxidant activity"/>
    <property type="evidence" value="ECO:0007669"/>
    <property type="project" value="InterPro"/>
</dbReference>
<evidence type="ECO:0000313" key="8">
    <source>
        <dbReference type="Proteomes" id="UP000295292"/>
    </source>
</evidence>
<evidence type="ECO:0000256" key="1">
    <source>
        <dbReference type="ARBA" id="ARBA00004196"/>
    </source>
</evidence>
<gene>
    <name evidence="7" type="ORF">CLV99_3628</name>
</gene>
<evidence type="ECO:0000256" key="5">
    <source>
        <dbReference type="SAM" id="SignalP"/>
    </source>
</evidence>
<sequence length="376" mass="41388">MKMKKMLMCSIAVLPTLIFAQEEYTIKGKIGNLNAPAKVYMQYRDNGQEKLDSASFSNGEFKFNGVVNEPLQAYLILSPEGKALRQLQAPDFGSLYLSKGVISVVGSTLKEAKVSGNSINEEFAKYQLAGKDLSVAMDALNSEFYAATDEQKGDEAFIASLQQRAQEIYKKQEGIDSEYIKANPNSYVTLTLLDEKISPENVLELEVNFKALSPGLKATAKGKSVNAKIESMRKLAVGMPAPDFTLPDPDGNDIALSSLKGQYVLVDFWASWCGPCRHENPYVVAAYNKFKDKGFTVFGVSLDNPGKKDAWVAAIEEDKLGQWKHVSDLKGWKSIVVELYAISGIPQNYLLDRDGKIVASNLRGEALEAKLAELLK</sequence>
<dbReference type="PANTHER" id="PTHR42852:SF6">
    <property type="entry name" value="THIOL:DISULFIDE INTERCHANGE PROTEIN DSBE"/>
    <property type="match status" value="1"/>
</dbReference>
<dbReference type="GO" id="GO:0030313">
    <property type="term" value="C:cell envelope"/>
    <property type="evidence" value="ECO:0007669"/>
    <property type="project" value="UniProtKB-SubCell"/>
</dbReference>
<keyword evidence="3" id="KW-1015">Disulfide bond</keyword>
<evidence type="ECO:0000313" key="7">
    <source>
        <dbReference type="EMBL" id="TDQ75933.1"/>
    </source>
</evidence>
<dbReference type="SUPFAM" id="SSF52833">
    <property type="entry name" value="Thioredoxin-like"/>
    <property type="match status" value="1"/>
</dbReference>
<name>A0A4R6WDP6_9SPHI</name>